<gene>
    <name evidence="6" type="primary">mtbC_2</name>
    <name evidence="6" type="ORF">Ctaglu_32340</name>
</gene>
<dbReference type="Proteomes" id="UP000287872">
    <property type="component" value="Unassembled WGS sequence"/>
</dbReference>
<dbReference type="OrthoDB" id="9803687at2"/>
<keyword evidence="7" id="KW-1185">Reference proteome</keyword>
<feature type="domain" description="B12-binding" evidence="4">
    <location>
        <begin position="91"/>
        <end position="216"/>
    </location>
</feature>
<dbReference type="GO" id="GO:0046653">
    <property type="term" value="P:tetrahydrofolate metabolic process"/>
    <property type="evidence" value="ECO:0007669"/>
    <property type="project" value="TreeGrafter"/>
</dbReference>
<keyword evidence="3" id="KW-0170">Cobalt</keyword>
<dbReference type="GO" id="GO:0046872">
    <property type="term" value="F:metal ion binding"/>
    <property type="evidence" value="ECO:0007669"/>
    <property type="project" value="UniProtKB-KW"/>
</dbReference>
<dbReference type="PANTHER" id="PTHR45833">
    <property type="entry name" value="METHIONINE SYNTHASE"/>
    <property type="match status" value="1"/>
</dbReference>
<sequence>MNKELLFKEIITQLVEMEEAKVVELCKKSLELNIPAYETVISALIPGMNEVGRLYEEEEYFLPEVLMCSDAFNSGLELVKPFIDKSSMGKAIKIVIGVIEGDTHDIGKNLVKIMMEASGFEVYDLGRDVKLESFIEKAEEVNSDIICMSTLMTTTMDGMKTVTDRLKERNIREKYKIMIGGGPISSRYAEMIGADLYTNDANEAVRKAKELVGVGA</sequence>
<evidence type="ECO:0000313" key="6">
    <source>
        <dbReference type="EMBL" id="GCD11611.1"/>
    </source>
</evidence>
<name>A0A401UQ17_9CLOT</name>
<accession>A0A401UQ17</accession>
<keyword evidence="2" id="KW-0479">Metal-binding</keyword>
<proteinExistence type="inferred from homology"/>
<dbReference type="Gene3D" id="1.10.1240.10">
    <property type="entry name" value="Methionine synthase domain"/>
    <property type="match status" value="1"/>
</dbReference>
<organism evidence="6 7">
    <name type="scientific">Clostridium tagluense</name>
    <dbReference type="NCBI Taxonomy" id="360422"/>
    <lineage>
        <taxon>Bacteria</taxon>
        <taxon>Bacillati</taxon>
        <taxon>Bacillota</taxon>
        <taxon>Clostridia</taxon>
        <taxon>Eubacteriales</taxon>
        <taxon>Clostridiaceae</taxon>
        <taxon>Clostridium</taxon>
    </lineage>
</organism>
<comment type="caution">
    <text evidence="6">The sequence shown here is derived from an EMBL/GenBank/DDBJ whole genome shotgun (WGS) entry which is preliminary data.</text>
</comment>
<dbReference type="GO" id="GO:0005829">
    <property type="term" value="C:cytosol"/>
    <property type="evidence" value="ECO:0007669"/>
    <property type="project" value="TreeGrafter"/>
</dbReference>
<evidence type="ECO:0000256" key="2">
    <source>
        <dbReference type="ARBA" id="ARBA00022723"/>
    </source>
</evidence>
<dbReference type="Pfam" id="PF02607">
    <property type="entry name" value="B12-binding_2"/>
    <property type="match status" value="1"/>
</dbReference>
<dbReference type="PROSITE" id="PS51337">
    <property type="entry name" value="B12_BINDING_NTER"/>
    <property type="match status" value="1"/>
</dbReference>
<dbReference type="EMBL" id="BHYK01000020">
    <property type="protein sequence ID" value="GCD11611.1"/>
    <property type="molecule type" value="Genomic_DNA"/>
</dbReference>
<dbReference type="InterPro" id="IPR006158">
    <property type="entry name" value="Cobalamin-bd"/>
</dbReference>
<dbReference type="InterPro" id="IPR036594">
    <property type="entry name" value="Meth_synthase_dom"/>
</dbReference>
<dbReference type="Pfam" id="PF02310">
    <property type="entry name" value="B12-binding"/>
    <property type="match status" value="1"/>
</dbReference>
<protein>
    <submittedName>
        <fullName evidence="6">Dimethylamine corrinoid protein</fullName>
    </submittedName>
</protein>
<dbReference type="SUPFAM" id="SSF52242">
    <property type="entry name" value="Cobalamin (vitamin B12)-binding domain"/>
    <property type="match status" value="1"/>
</dbReference>
<dbReference type="FunFam" id="3.40.50.280:FF:000003">
    <property type="entry name" value="Dimethylamine methyltransferase corrinoid protein"/>
    <property type="match status" value="1"/>
</dbReference>
<evidence type="ECO:0000256" key="1">
    <source>
        <dbReference type="ARBA" id="ARBA00010854"/>
    </source>
</evidence>
<dbReference type="GO" id="GO:0050667">
    <property type="term" value="P:homocysteine metabolic process"/>
    <property type="evidence" value="ECO:0007669"/>
    <property type="project" value="TreeGrafter"/>
</dbReference>
<dbReference type="SMART" id="SM01018">
    <property type="entry name" value="B12-binding_2"/>
    <property type="match status" value="1"/>
</dbReference>
<dbReference type="InterPro" id="IPR036724">
    <property type="entry name" value="Cobalamin-bd_sf"/>
</dbReference>
<feature type="domain" description="B12-binding N-terminal" evidence="5">
    <location>
        <begin position="1"/>
        <end position="91"/>
    </location>
</feature>
<dbReference type="PANTHER" id="PTHR45833:SF1">
    <property type="entry name" value="METHIONINE SYNTHASE"/>
    <property type="match status" value="1"/>
</dbReference>
<comment type="similarity">
    <text evidence="1">Belongs to the methylamine corrinoid protein family.</text>
</comment>
<reference evidence="6 7" key="1">
    <citation type="submission" date="2018-11" db="EMBL/GenBank/DDBJ databases">
        <title>Genome sequencing and assembly of Clostridium tagluense strain A121.</title>
        <authorList>
            <person name="Murakami T."/>
            <person name="Segawa T."/>
            <person name="Shcherbakova V.A."/>
            <person name="Mori H."/>
            <person name="Yoshimura Y."/>
        </authorList>
    </citation>
    <scope>NUCLEOTIDE SEQUENCE [LARGE SCALE GENOMIC DNA]</scope>
    <source>
        <strain evidence="6 7">A121</strain>
    </source>
</reference>
<evidence type="ECO:0000259" key="4">
    <source>
        <dbReference type="PROSITE" id="PS51332"/>
    </source>
</evidence>
<evidence type="ECO:0000256" key="3">
    <source>
        <dbReference type="ARBA" id="ARBA00023285"/>
    </source>
</evidence>
<dbReference type="InterPro" id="IPR050554">
    <property type="entry name" value="Met_Synthase/Corrinoid"/>
</dbReference>
<dbReference type="RefSeq" id="WP_125003577.1">
    <property type="nucleotide sequence ID" value="NZ_BHYK01000020.1"/>
</dbReference>
<dbReference type="Gene3D" id="3.40.50.280">
    <property type="entry name" value="Cobalamin-binding domain"/>
    <property type="match status" value="1"/>
</dbReference>
<dbReference type="SUPFAM" id="SSF47644">
    <property type="entry name" value="Methionine synthase domain"/>
    <property type="match status" value="1"/>
</dbReference>
<evidence type="ECO:0000313" key="7">
    <source>
        <dbReference type="Proteomes" id="UP000287872"/>
    </source>
</evidence>
<dbReference type="AlphaFoldDB" id="A0A401UQ17"/>
<dbReference type="GO" id="GO:0031419">
    <property type="term" value="F:cobalamin binding"/>
    <property type="evidence" value="ECO:0007669"/>
    <property type="project" value="InterPro"/>
</dbReference>
<dbReference type="CDD" id="cd02070">
    <property type="entry name" value="corrinoid_protein_B12-BD"/>
    <property type="match status" value="1"/>
</dbReference>
<dbReference type="PROSITE" id="PS51332">
    <property type="entry name" value="B12_BINDING"/>
    <property type="match status" value="1"/>
</dbReference>
<evidence type="ECO:0000259" key="5">
    <source>
        <dbReference type="PROSITE" id="PS51337"/>
    </source>
</evidence>
<dbReference type="InterPro" id="IPR003759">
    <property type="entry name" value="Cbl-bd_cap"/>
</dbReference>
<dbReference type="GO" id="GO:0008705">
    <property type="term" value="F:methionine synthase activity"/>
    <property type="evidence" value="ECO:0007669"/>
    <property type="project" value="TreeGrafter"/>
</dbReference>